<keyword evidence="2" id="KW-1185">Reference proteome</keyword>
<reference evidence="1 2" key="1">
    <citation type="submission" date="2020-10" db="EMBL/GenBank/DDBJ databases">
        <title>ChiBAC.</title>
        <authorList>
            <person name="Zenner C."/>
            <person name="Hitch T.C.A."/>
            <person name="Clavel T."/>
        </authorList>
    </citation>
    <scope>NUCLEOTIDE SEQUENCE [LARGE SCALE GENOMIC DNA]</scope>
    <source>
        <strain evidence="1 2">DSM 108706</strain>
    </source>
</reference>
<proteinExistence type="predicted"/>
<sequence length="122" mass="13870">MSNKKDGITPPITQEQYIKSEEISKECRFESYIQHPVRYDEILNALGDSLMTARMIGDKLGYSDLNAVKPRLSELKKQGRVMVVDKVKDNVTGRNVSVFKAVNITEQIDEKIQEEYRNGGSC</sequence>
<comment type="caution">
    <text evidence="1">The sequence shown here is derived from an EMBL/GenBank/DDBJ whole genome shotgun (WGS) entry which is preliminary data.</text>
</comment>
<protein>
    <recommendedName>
        <fullName evidence="3">DNA-binding protein</fullName>
    </recommendedName>
</protein>
<evidence type="ECO:0008006" key="3">
    <source>
        <dbReference type="Google" id="ProtNLM"/>
    </source>
</evidence>
<dbReference type="Proteomes" id="UP001516588">
    <property type="component" value="Unassembled WGS sequence"/>
</dbReference>
<evidence type="ECO:0000313" key="2">
    <source>
        <dbReference type="Proteomes" id="UP001516588"/>
    </source>
</evidence>
<evidence type="ECO:0000313" key="1">
    <source>
        <dbReference type="EMBL" id="MBE5035298.1"/>
    </source>
</evidence>
<accession>A0ABR9QWN6</accession>
<name>A0ABR9QWN6_9FIRM</name>
<dbReference type="EMBL" id="JADCKA010000003">
    <property type="protein sequence ID" value="MBE5035298.1"/>
    <property type="molecule type" value="Genomic_DNA"/>
</dbReference>
<gene>
    <name evidence="1" type="ORF">INF20_03265</name>
</gene>
<organism evidence="1 2">
    <name type="scientific">Gallibacter intestinalis</name>
    <dbReference type="NCBI Taxonomy" id="2779356"/>
    <lineage>
        <taxon>Bacteria</taxon>
        <taxon>Bacillati</taxon>
        <taxon>Bacillota</taxon>
        <taxon>Clostridia</taxon>
        <taxon>Eubacteriales</taxon>
        <taxon>Eubacteriaceae</taxon>
        <taxon>Gallibacter</taxon>
    </lineage>
</organism>
<dbReference type="RefSeq" id="WP_226384964.1">
    <property type="nucleotide sequence ID" value="NZ_JADCKA010000003.1"/>
</dbReference>